<dbReference type="AlphaFoldDB" id="V7HX33"/>
<accession>V7HX33</accession>
<keyword evidence="2" id="KW-1185">Reference proteome</keyword>
<comment type="caution">
    <text evidence="1">The sequence shown here is derived from an EMBL/GenBank/DDBJ whole genome shotgun (WGS) entry which is preliminary data.</text>
</comment>
<proteinExistence type="predicted"/>
<dbReference type="RefSeq" id="WP_023860023.1">
    <property type="nucleotide sequence ID" value="NZ_AWWH01000158.1"/>
</dbReference>
<evidence type="ECO:0000313" key="1">
    <source>
        <dbReference type="EMBL" id="ETA73773.1"/>
    </source>
</evidence>
<dbReference type="PATRIC" id="fig|1392007.3.peg.1427"/>
<dbReference type="EMBL" id="AWWH01000158">
    <property type="protein sequence ID" value="ETA73773.1"/>
    <property type="molecule type" value="Genomic_DNA"/>
</dbReference>
<dbReference type="Proteomes" id="UP000018559">
    <property type="component" value="Unassembled WGS sequence"/>
</dbReference>
<organism evidence="1 2">
    <name type="scientific">Ligilactobacillus equi DPC 6820</name>
    <dbReference type="NCBI Taxonomy" id="1392007"/>
    <lineage>
        <taxon>Bacteria</taxon>
        <taxon>Bacillati</taxon>
        <taxon>Bacillota</taxon>
        <taxon>Bacilli</taxon>
        <taxon>Lactobacillales</taxon>
        <taxon>Lactobacillaceae</taxon>
        <taxon>Ligilactobacillus</taxon>
    </lineage>
</organism>
<gene>
    <name evidence="1" type="ORF">LEQ_0076c</name>
</gene>
<evidence type="ECO:0000313" key="2">
    <source>
        <dbReference type="Proteomes" id="UP000018559"/>
    </source>
</evidence>
<protein>
    <submittedName>
        <fullName evidence="1">Peptide ABC transporter</fullName>
    </submittedName>
</protein>
<reference evidence="1 2" key="1">
    <citation type="journal article" date="2014" name="Genome Announc.">
        <title>The Genome of the Predominant Equine Lactobacillus Species, Lactobacillus equi, Is Reflective of Its Lifestyle Adaptations to an Herbivorous Host.</title>
        <authorList>
            <person name="O'Donnell M.M."/>
            <person name="Harris H.M."/>
            <person name="O'Toole P.W."/>
            <person name="Ross R.P."/>
        </authorList>
    </citation>
    <scope>NUCLEOTIDE SEQUENCE [LARGE SCALE GENOMIC DNA]</scope>
    <source>
        <strain evidence="1 2">DPC 6820</strain>
    </source>
</reference>
<sequence>MLCVRKNSGLSLQGLKPLDSRPIIVESKSLRYRRRVDYMYNTIFSRRDFKGLHRKRIERALSQAGLKLDKHTLDSLHYYDFSYLLTLCDALEPRLALYDLHEKIDGKATELEDYYQVVAKMVTWLSQNQKYIPVVCAFLEFMRHKFARAYIVAWPKTDYQISKEITEFKKAILAHKWNDAKEIGLQYIGWWN</sequence>
<name>V7HX33_9LACO</name>